<comment type="similarity">
    <text evidence="3">In the central section; belongs to the 3-hydroxyacyl-CoA dehydrogenase family.</text>
</comment>
<dbReference type="SUPFAM" id="SSF48179">
    <property type="entry name" value="6-phosphogluconate dehydrogenase C-terminal domain-like"/>
    <property type="match status" value="2"/>
</dbReference>
<dbReference type="InterPro" id="IPR050136">
    <property type="entry name" value="FA_oxidation_alpha_subunit"/>
</dbReference>
<dbReference type="Proteomes" id="UP000058446">
    <property type="component" value="Chromosome"/>
</dbReference>
<gene>
    <name evidence="15" type="ORF">CLAC_11665</name>
</gene>
<keyword evidence="11" id="KW-0511">Multifunctional enzyme</keyword>
<accession>A0A0K2H2F1</accession>
<dbReference type="Gene3D" id="3.40.50.720">
    <property type="entry name" value="NAD(P)-binding Rossmann-like Domain"/>
    <property type="match status" value="1"/>
</dbReference>
<evidence type="ECO:0000256" key="1">
    <source>
        <dbReference type="ARBA" id="ARBA00005005"/>
    </source>
</evidence>
<dbReference type="Pfam" id="PF02737">
    <property type="entry name" value="3HCDH_N"/>
    <property type="match status" value="1"/>
</dbReference>
<comment type="pathway">
    <text evidence="1">Lipid metabolism; fatty acid beta-oxidation.</text>
</comment>
<dbReference type="InterPro" id="IPR001753">
    <property type="entry name" value="Enoyl-CoA_hydra/iso"/>
</dbReference>
<dbReference type="CDD" id="cd06558">
    <property type="entry name" value="crotonase-like"/>
    <property type="match status" value="1"/>
</dbReference>
<dbReference type="InterPro" id="IPR036291">
    <property type="entry name" value="NAD(P)-bd_dom_sf"/>
</dbReference>
<dbReference type="InterPro" id="IPR029045">
    <property type="entry name" value="ClpP/crotonase-like_dom_sf"/>
</dbReference>
<dbReference type="OrthoDB" id="9771883at2"/>
<keyword evidence="8" id="KW-0520">NAD</keyword>
<organism evidence="15 16">
    <name type="scientific">Corynebacterium lactis RW2-5</name>
    <dbReference type="NCBI Taxonomy" id="1408189"/>
    <lineage>
        <taxon>Bacteria</taxon>
        <taxon>Bacillati</taxon>
        <taxon>Actinomycetota</taxon>
        <taxon>Actinomycetes</taxon>
        <taxon>Mycobacteriales</taxon>
        <taxon>Corynebacteriaceae</taxon>
        <taxon>Corynebacterium</taxon>
    </lineage>
</organism>
<feature type="domain" description="3-hydroxyacyl-CoA dehydrogenase C-terminal" evidence="13">
    <location>
        <begin position="514"/>
        <end position="614"/>
    </location>
</feature>
<proteinExistence type="inferred from homology"/>
<dbReference type="GO" id="GO:0004300">
    <property type="term" value="F:enoyl-CoA hydratase activity"/>
    <property type="evidence" value="ECO:0007669"/>
    <property type="project" value="TreeGrafter"/>
</dbReference>
<dbReference type="KEGG" id="clw:CLAC_11665"/>
<evidence type="ECO:0000256" key="4">
    <source>
        <dbReference type="ARBA" id="ARBA00009463"/>
    </source>
</evidence>
<evidence type="ECO:0000256" key="6">
    <source>
        <dbReference type="ARBA" id="ARBA00022963"/>
    </source>
</evidence>
<keyword evidence="6" id="KW-0442">Lipid degradation</keyword>
<dbReference type="Pfam" id="PF00725">
    <property type="entry name" value="3HCDH"/>
    <property type="match status" value="1"/>
</dbReference>
<dbReference type="UniPathway" id="UPA00659"/>
<dbReference type="PATRIC" id="fig|1408189.4.peg.2354"/>
<protein>
    <submittedName>
        <fullName evidence="15">3-hydroxyacyl-CoA dehydrogenase</fullName>
    </submittedName>
</protein>
<dbReference type="PANTHER" id="PTHR43612">
    <property type="entry name" value="TRIFUNCTIONAL ENZYME SUBUNIT ALPHA"/>
    <property type="match status" value="1"/>
</dbReference>
<evidence type="ECO:0000313" key="16">
    <source>
        <dbReference type="Proteomes" id="UP000058446"/>
    </source>
</evidence>
<evidence type="ECO:0000256" key="3">
    <source>
        <dbReference type="ARBA" id="ARBA00007005"/>
    </source>
</evidence>
<evidence type="ECO:0000256" key="2">
    <source>
        <dbReference type="ARBA" id="ARBA00005086"/>
    </source>
</evidence>
<keyword evidence="9" id="KW-0443">Lipid metabolism</keyword>
<dbReference type="GO" id="GO:0070403">
    <property type="term" value="F:NAD+ binding"/>
    <property type="evidence" value="ECO:0007669"/>
    <property type="project" value="InterPro"/>
</dbReference>
<dbReference type="SUPFAM" id="SSF51735">
    <property type="entry name" value="NAD(P)-binding Rossmann-fold domains"/>
    <property type="match status" value="1"/>
</dbReference>
<dbReference type="InterPro" id="IPR008927">
    <property type="entry name" value="6-PGluconate_DH-like_C_sf"/>
</dbReference>
<dbReference type="STRING" id="1408189.CLAC_11665"/>
<dbReference type="FunFam" id="3.90.226.10:FF:000047">
    <property type="entry name" value="Probable 3-hydroxyacyl-CoA dehydrogenase"/>
    <property type="match status" value="1"/>
</dbReference>
<dbReference type="Gene3D" id="3.90.226.10">
    <property type="entry name" value="2-enoyl-CoA Hydratase, Chain A, domain 1"/>
    <property type="match status" value="1"/>
</dbReference>
<dbReference type="InterPro" id="IPR006108">
    <property type="entry name" value="3HC_DH_C"/>
</dbReference>
<comment type="pathway">
    <text evidence="2">Lipid metabolism; butanoate metabolism.</text>
</comment>
<evidence type="ECO:0000259" key="14">
    <source>
        <dbReference type="Pfam" id="PF02737"/>
    </source>
</evidence>
<evidence type="ECO:0000259" key="13">
    <source>
        <dbReference type="Pfam" id="PF00725"/>
    </source>
</evidence>
<evidence type="ECO:0000256" key="11">
    <source>
        <dbReference type="ARBA" id="ARBA00023268"/>
    </source>
</evidence>
<dbReference type="SUPFAM" id="SSF52096">
    <property type="entry name" value="ClpP/crotonase"/>
    <property type="match status" value="1"/>
</dbReference>
<dbReference type="RefSeq" id="WP_053413024.1">
    <property type="nucleotide sequence ID" value="NZ_CP006841.1"/>
</dbReference>
<dbReference type="Pfam" id="PF00378">
    <property type="entry name" value="ECH_1"/>
    <property type="match status" value="1"/>
</dbReference>
<evidence type="ECO:0000256" key="8">
    <source>
        <dbReference type="ARBA" id="ARBA00023027"/>
    </source>
</evidence>
<dbReference type="GO" id="GO:0006635">
    <property type="term" value="P:fatty acid beta-oxidation"/>
    <property type="evidence" value="ECO:0007669"/>
    <property type="project" value="UniProtKB-UniPathway"/>
</dbReference>
<dbReference type="FunFam" id="3.40.50.720:FF:000009">
    <property type="entry name" value="Fatty oxidation complex, alpha subunit"/>
    <property type="match status" value="1"/>
</dbReference>
<name>A0A0K2H2F1_9CORY</name>
<feature type="domain" description="3-hydroxyacyl-CoA dehydrogenase NAD binding" evidence="14">
    <location>
        <begin position="333"/>
        <end position="511"/>
    </location>
</feature>
<evidence type="ECO:0000313" key="15">
    <source>
        <dbReference type="EMBL" id="ALA68225.1"/>
    </source>
</evidence>
<keyword evidence="5" id="KW-0276">Fatty acid metabolism</keyword>
<dbReference type="Gene3D" id="1.10.1040.50">
    <property type="match status" value="1"/>
</dbReference>
<evidence type="ECO:0000256" key="5">
    <source>
        <dbReference type="ARBA" id="ARBA00022832"/>
    </source>
</evidence>
<evidence type="ECO:0000256" key="9">
    <source>
        <dbReference type="ARBA" id="ARBA00023098"/>
    </source>
</evidence>
<evidence type="ECO:0000256" key="7">
    <source>
        <dbReference type="ARBA" id="ARBA00023002"/>
    </source>
</evidence>
<keyword evidence="10" id="KW-0456">Lyase</keyword>
<comment type="similarity">
    <text evidence="4">Belongs to the 3-hydroxyacyl-CoA dehydrogenase family.</text>
</comment>
<dbReference type="EMBL" id="CP006841">
    <property type="protein sequence ID" value="ALA68225.1"/>
    <property type="molecule type" value="Genomic_DNA"/>
</dbReference>
<sequence>MSNSENMFRWDLDDAGIVTLTMDDPNAPVNTMNQTFQDDIRATVERLEEEIGDGSETPIKGIIITSAKKTFFAGGDIKQMSKATEDDAADMFNMVEDMKASLRRIERLPVPVVAAINGAALGGGLEVALAANYRVAADARGSKIGLPEVTLGLLPGGGGVSRVVRMIGIQAALMKVILTGAQMNPSKALATGLVDEVVAPEALLESARAWLLGDSAKATQPWDEKGFKIPGGDPKNPKFAMNLPSFPANLTKQLKGSPMKAPRLAMQAAVEGAQVDIDTALRIESRYFTELVTGSQSKNMMQAFFFDLNHAQGGGSRPLQADGTPYPKREFKKVAVVGAGMMGAGIAYVCAKAGMEVVLKDISLENAERGKSYSEGLEAKALERGRTTEEKSAALLGRIKPTESYDDLADVDLVIEAVFENTELKHKVHAEIEAAVPETCILGSNTSTLPITELASHVKREGDFIGLHFFSPVDKMQLIEIISGDNTDPAILAASLDFAVAIRKIPIVVTDSRGFYTSRVIGTVINEALRMVAEGYSPAVVEAAGRQAGYPAPQLQLADELNLKLMEKIAGETRAAAETEGVELDEGGVPALVEAMLHKFERPGKLEGKGFYEYADGKRTGLWSGLTAELREELGITPIAPEDTDIQELVDRMLFIEAIETQKCVDEGVLLHDADGNIGSIFGIGYPAWTGGTRQFIKNYDGGVVVGGGVGNGGTGGSGAAHPERRGVAGFVERAEELAAKHGPRFSAPESLKK</sequence>
<keyword evidence="16" id="KW-1185">Reference proteome</keyword>
<reference evidence="15 16" key="1">
    <citation type="submission" date="2013-10" db="EMBL/GenBank/DDBJ databases">
        <title>Complete genome sequence of Corynebacterium lactis DSM 45799(T), isolated from raw cow milk.</title>
        <authorList>
            <person name="Ruckert C."/>
            <person name="Albersmeier A."/>
            <person name="Lipski A."/>
            <person name="Kalinowski J."/>
        </authorList>
    </citation>
    <scope>NUCLEOTIDE SEQUENCE [LARGE SCALE GENOMIC DNA]</scope>
    <source>
        <strain evidence="15 16">RW2-5</strain>
    </source>
</reference>
<comment type="catalytic activity">
    <reaction evidence="12">
        <text>a (3S)-3-hydroxyacyl-CoA + NAD(+) = a 3-oxoacyl-CoA + NADH + H(+)</text>
        <dbReference type="Rhea" id="RHEA:22432"/>
        <dbReference type="ChEBI" id="CHEBI:15378"/>
        <dbReference type="ChEBI" id="CHEBI:57318"/>
        <dbReference type="ChEBI" id="CHEBI:57540"/>
        <dbReference type="ChEBI" id="CHEBI:57945"/>
        <dbReference type="ChEBI" id="CHEBI:90726"/>
        <dbReference type="EC" id="1.1.1.35"/>
    </reaction>
</comment>
<dbReference type="InterPro" id="IPR006176">
    <property type="entry name" value="3-OHacyl-CoA_DH_NAD-bd"/>
</dbReference>
<dbReference type="AlphaFoldDB" id="A0A0K2H2F1"/>
<evidence type="ECO:0000256" key="10">
    <source>
        <dbReference type="ARBA" id="ARBA00023239"/>
    </source>
</evidence>
<evidence type="ECO:0000256" key="12">
    <source>
        <dbReference type="ARBA" id="ARBA00049556"/>
    </source>
</evidence>
<dbReference type="PANTHER" id="PTHR43612:SF3">
    <property type="entry name" value="TRIFUNCTIONAL ENZYME SUBUNIT ALPHA, MITOCHONDRIAL"/>
    <property type="match status" value="1"/>
</dbReference>
<keyword evidence="7" id="KW-0560">Oxidoreductase</keyword>
<dbReference type="GO" id="GO:0016509">
    <property type="term" value="F:long-chain (3S)-3-hydroxyacyl-CoA dehydrogenase (NAD+) activity"/>
    <property type="evidence" value="ECO:0007669"/>
    <property type="project" value="TreeGrafter"/>
</dbReference>